<sequence length="712" mass="76738">MAHRFALGFLASMPGRTGLRLLLHRRFGGRLSHLIRTDMDLRQFRTGLRFAAALLALCSCLASYTAAAAPAPTPAASLPFDPSSALAAPAADAHDRRIALVIGNGGYALAPLRNAVNDARAMAAMLRRLGFDVTHLEDATQARMRQALREFGQRLDDGGTGLFYFAGHGAGVAGGTRLLPVDAAGRAAQTGMDDALALREILNGMAVPRPGKRNLVILDICLNNPFESRSAGSIPARDPVPEETLVAYATAPGGFAADGPRHGTYTAQLLRALGEPGLGHSQLFRRVGLAVRHATEGRQQPWVASTLSAEFRFLPQDTPAPALLGSSDADAGTVIEWRSRAILPKDSDEQFELSFWESIKDSTHASDYEAYLNTYPNGRFAALAKARLARLRAAAPKAEPPSVTQPAPAKAPEKAAEKPPEKPAAAERPAISERPAQRPRQPPPAQDAAQARPAPAPTPVPAAVPDSRPAPRQAGGEIRDCQQCPILVSIPAGSFTMGSNTGDPSEKPAHHVTIAKPFAIGKLEVTVEQWDACVDAGGCPRLAGSEQRSKKSPARDISWDDAQQYVKWLSQVTGKPYRLPTEAEWEYAARGGTGSRYWWGEQMRPKMANCKECGDPWDKDGPVDAGTFPPNPFGLHDVNGSVWEWVADCWRNNYAGAPGDGRAWEQPNCRTRVIRGGSWREGASYMPSTTRFKYDASVRQMQNGFRVARPLD</sequence>
<dbReference type="SUPFAM" id="SSF56436">
    <property type="entry name" value="C-type lectin-like"/>
    <property type="match status" value="1"/>
</dbReference>
<dbReference type="Proteomes" id="UP000198284">
    <property type="component" value="Unassembled WGS sequence"/>
</dbReference>
<gene>
    <name evidence="4" type="ORF">SAMN06265795_117114</name>
</gene>
<evidence type="ECO:0000256" key="1">
    <source>
        <dbReference type="ARBA" id="ARBA00010134"/>
    </source>
</evidence>
<dbReference type="Gene3D" id="3.90.1580.10">
    <property type="entry name" value="paralog of FGE (formylglycine-generating enzyme)"/>
    <property type="match status" value="1"/>
</dbReference>
<dbReference type="PANTHER" id="PTHR22576:SF37">
    <property type="entry name" value="MUCOSA-ASSOCIATED LYMPHOID TISSUE LYMPHOMA TRANSLOCATION PROTEIN 1"/>
    <property type="match status" value="1"/>
</dbReference>
<feature type="compositionally biased region" description="Basic and acidic residues" evidence="2">
    <location>
        <begin position="411"/>
        <end position="425"/>
    </location>
</feature>
<reference evidence="4 5" key="1">
    <citation type="submission" date="2017-06" db="EMBL/GenBank/DDBJ databases">
        <authorList>
            <person name="Kim H.J."/>
            <person name="Triplett B.A."/>
        </authorList>
    </citation>
    <scope>NUCLEOTIDE SEQUENCE [LARGE SCALE GENOMIC DNA]</scope>
    <source>
        <strain evidence="4 5">U15</strain>
    </source>
</reference>
<dbReference type="EMBL" id="FZOT01000017">
    <property type="protein sequence ID" value="SNT22104.1"/>
    <property type="molecule type" value="Genomic_DNA"/>
</dbReference>
<dbReference type="GO" id="GO:0006508">
    <property type="term" value="P:proteolysis"/>
    <property type="evidence" value="ECO:0007669"/>
    <property type="project" value="InterPro"/>
</dbReference>
<comment type="similarity">
    <text evidence="1">Belongs to the peptidase C14A family.</text>
</comment>
<proteinExistence type="inferred from homology"/>
<dbReference type="PANTHER" id="PTHR22576">
    <property type="entry name" value="MUCOSA ASSOCIATED LYMPHOID TISSUE LYMPHOMA TRANSLOCATION PROTEIN 1/PARACASPASE"/>
    <property type="match status" value="1"/>
</dbReference>
<feature type="region of interest" description="Disordered" evidence="2">
    <location>
        <begin position="395"/>
        <end position="480"/>
    </location>
</feature>
<dbReference type="Gene3D" id="3.40.50.1460">
    <property type="match status" value="1"/>
</dbReference>
<accession>A0A239KXX7</accession>
<evidence type="ECO:0000259" key="3">
    <source>
        <dbReference type="PROSITE" id="PS50208"/>
    </source>
</evidence>
<evidence type="ECO:0000313" key="5">
    <source>
        <dbReference type="Proteomes" id="UP000198284"/>
    </source>
</evidence>
<evidence type="ECO:0000256" key="2">
    <source>
        <dbReference type="SAM" id="MobiDB-lite"/>
    </source>
</evidence>
<dbReference type="SUPFAM" id="SSF52129">
    <property type="entry name" value="Caspase-like"/>
    <property type="match status" value="1"/>
</dbReference>
<dbReference type="GO" id="GO:0004197">
    <property type="term" value="F:cysteine-type endopeptidase activity"/>
    <property type="evidence" value="ECO:0007669"/>
    <property type="project" value="InterPro"/>
</dbReference>
<dbReference type="InterPro" id="IPR005532">
    <property type="entry name" value="SUMF_dom"/>
</dbReference>
<organism evidence="4 5">
    <name type="scientific">Noviherbaspirillum humi</name>
    <dbReference type="NCBI Taxonomy" id="1688639"/>
    <lineage>
        <taxon>Bacteria</taxon>
        <taxon>Pseudomonadati</taxon>
        <taxon>Pseudomonadota</taxon>
        <taxon>Betaproteobacteria</taxon>
        <taxon>Burkholderiales</taxon>
        <taxon>Oxalobacteraceae</taxon>
        <taxon>Noviherbaspirillum</taxon>
    </lineage>
</organism>
<dbReference type="Pfam" id="PF03781">
    <property type="entry name" value="FGE-sulfatase"/>
    <property type="match status" value="1"/>
</dbReference>
<dbReference type="SMART" id="SM00115">
    <property type="entry name" value="CASc"/>
    <property type="match status" value="1"/>
</dbReference>
<dbReference type="InterPro" id="IPR052039">
    <property type="entry name" value="Caspase-related_regulators"/>
</dbReference>
<keyword evidence="5" id="KW-1185">Reference proteome</keyword>
<dbReference type="InterPro" id="IPR016187">
    <property type="entry name" value="CTDL_fold"/>
</dbReference>
<dbReference type="InterPro" id="IPR029030">
    <property type="entry name" value="Caspase-like_dom_sf"/>
</dbReference>
<dbReference type="Pfam" id="PF00656">
    <property type="entry name" value="Peptidase_C14"/>
    <property type="match status" value="1"/>
</dbReference>
<evidence type="ECO:0000313" key="4">
    <source>
        <dbReference type="EMBL" id="SNT22104.1"/>
    </source>
</evidence>
<dbReference type="InterPro" id="IPR011600">
    <property type="entry name" value="Pept_C14_caspase"/>
</dbReference>
<name>A0A239KXX7_9BURK</name>
<dbReference type="InterPro" id="IPR015917">
    <property type="entry name" value="Pept_C14A"/>
</dbReference>
<dbReference type="InterPro" id="IPR042095">
    <property type="entry name" value="SUMF_sf"/>
</dbReference>
<feature type="compositionally biased region" description="Low complexity" evidence="2">
    <location>
        <begin position="395"/>
        <end position="410"/>
    </location>
</feature>
<dbReference type="PROSITE" id="PS50208">
    <property type="entry name" value="CASPASE_P20"/>
    <property type="match status" value="1"/>
</dbReference>
<protein>
    <submittedName>
        <fullName evidence="4">Formylglycine-generating enzyme, required for sulfatase activity, contains SUMF1/FGE domain</fullName>
    </submittedName>
</protein>
<dbReference type="AlphaFoldDB" id="A0A239KXX7"/>
<feature type="domain" description="Caspase family p20" evidence="3">
    <location>
        <begin position="95"/>
        <end position="169"/>
    </location>
</feature>
<dbReference type="InterPro" id="IPR001309">
    <property type="entry name" value="Pept_C14_p20"/>
</dbReference>